<dbReference type="Pfam" id="PF00858">
    <property type="entry name" value="ASC"/>
    <property type="match status" value="1"/>
</dbReference>
<dbReference type="EMBL" id="JAWDGP010003865">
    <property type="protein sequence ID" value="KAK3770163.1"/>
    <property type="molecule type" value="Genomic_DNA"/>
</dbReference>
<sequence>MNCGVPVSGCIPDWSLVSWSPGRVQCRSPGSPASRAWSLAGRDSGSQRLEWEEEFNLTQQDVRRCRPRGSAMSGVTFVSDYILRDTLYPSHKEIAIQVSGAQVDRENSLEEGDGHEYDEDRPREREMFDHYLQSATIHGVAQTQGPHFYIHRRPLWLVLILSMTVLLGLTLFGEISHLYEYPAATVTRVSLRDELTFPAVTICNLNQYNKHRVPDIPIVKKLLYFQSDYNTLTRNYRDTVNMSDLDNMTDVSGEELRQIALDAAPRLDEVLIQCSWALRNFNCSDLFRPLQSGFGTCFVFNGPDVEPDQLAKARSTIHKLRVISVLDNDKSFFSRLIHAGLKVVVHEPEEAPFPEFYGSYVRPGVAALMALSRSDSIGLPKPYRAYSNSFCVDTKAKDFVNTLAGFKTYTRNHCLKQCALEKVYRRCGCWHYLAASHVRQEVLCSAKQLLTCYLSYMETFDTSDLKVCPCPKECHSVRYSADVSYANIASAFIEEQAERDGITILSGSLRENVVDLSIFFKTLNVMEIEQEPEMSLTSVLGNLGGQMGLFLGASLLSITELAELVLLCSLTKVKLFCSRVRKRWSVGPSATSLQR</sequence>
<evidence type="ECO:0000256" key="7">
    <source>
        <dbReference type="ARBA" id="ARBA00023065"/>
    </source>
</evidence>
<keyword evidence="9 11" id="KW-0739">Sodium transport</keyword>
<keyword evidence="2 11" id="KW-0813">Transport</keyword>
<evidence type="ECO:0000256" key="2">
    <source>
        <dbReference type="ARBA" id="ARBA00022448"/>
    </source>
</evidence>
<evidence type="ECO:0000256" key="11">
    <source>
        <dbReference type="RuleBase" id="RU000679"/>
    </source>
</evidence>
<keyword evidence="6" id="KW-0915">Sodium</keyword>
<dbReference type="AlphaFoldDB" id="A0AAE0ZIW9"/>
<dbReference type="Gene3D" id="1.10.287.770">
    <property type="entry name" value="YojJ-like"/>
    <property type="match status" value="1"/>
</dbReference>
<keyword evidence="13" id="KW-1185">Reference proteome</keyword>
<dbReference type="PANTHER" id="PTHR11690">
    <property type="entry name" value="AMILORIDE-SENSITIVE SODIUM CHANNEL-RELATED"/>
    <property type="match status" value="1"/>
</dbReference>
<evidence type="ECO:0000256" key="8">
    <source>
        <dbReference type="ARBA" id="ARBA00023136"/>
    </source>
</evidence>
<evidence type="ECO:0000256" key="3">
    <source>
        <dbReference type="ARBA" id="ARBA00022461"/>
    </source>
</evidence>
<gene>
    <name evidence="12" type="ORF">RRG08_038675</name>
</gene>
<evidence type="ECO:0000256" key="1">
    <source>
        <dbReference type="ARBA" id="ARBA00004141"/>
    </source>
</evidence>
<keyword evidence="7 11" id="KW-0406">Ion transport</keyword>
<keyword evidence="10 11" id="KW-0407">Ion channel</keyword>
<comment type="subcellular location">
    <subcellularLocation>
        <location evidence="1">Membrane</location>
        <topology evidence="1">Multi-pass membrane protein</topology>
    </subcellularLocation>
</comment>
<evidence type="ECO:0000313" key="13">
    <source>
        <dbReference type="Proteomes" id="UP001283361"/>
    </source>
</evidence>
<reference evidence="12" key="1">
    <citation type="journal article" date="2023" name="G3 (Bethesda)">
        <title>A reference genome for the long-term kleptoplast-retaining sea slug Elysia crispata morphotype clarki.</title>
        <authorList>
            <person name="Eastman K.E."/>
            <person name="Pendleton A.L."/>
            <person name="Shaikh M.A."/>
            <person name="Suttiyut T."/>
            <person name="Ogas R."/>
            <person name="Tomko P."/>
            <person name="Gavelis G."/>
            <person name="Widhalm J.R."/>
            <person name="Wisecaver J.H."/>
        </authorList>
    </citation>
    <scope>NUCLEOTIDE SEQUENCE</scope>
    <source>
        <strain evidence="12">ECLA1</strain>
    </source>
</reference>
<organism evidence="12 13">
    <name type="scientific">Elysia crispata</name>
    <name type="common">lettuce slug</name>
    <dbReference type="NCBI Taxonomy" id="231223"/>
    <lineage>
        <taxon>Eukaryota</taxon>
        <taxon>Metazoa</taxon>
        <taxon>Spiralia</taxon>
        <taxon>Lophotrochozoa</taxon>
        <taxon>Mollusca</taxon>
        <taxon>Gastropoda</taxon>
        <taxon>Heterobranchia</taxon>
        <taxon>Euthyneura</taxon>
        <taxon>Panpulmonata</taxon>
        <taxon>Sacoglossa</taxon>
        <taxon>Placobranchoidea</taxon>
        <taxon>Plakobranchidae</taxon>
        <taxon>Elysia</taxon>
    </lineage>
</organism>
<evidence type="ECO:0000256" key="10">
    <source>
        <dbReference type="ARBA" id="ARBA00023303"/>
    </source>
</evidence>
<evidence type="ECO:0000256" key="9">
    <source>
        <dbReference type="ARBA" id="ARBA00023201"/>
    </source>
</evidence>
<evidence type="ECO:0000313" key="12">
    <source>
        <dbReference type="EMBL" id="KAK3770163.1"/>
    </source>
</evidence>
<comment type="similarity">
    <text evidence="11">Belongs to the amiloride-sensitive sodium channel (TC 1.A.6) family.</text>
</comment>
<name>A0AAE0ZIW9_9GAST</name>
<proteinExistence type="inferred from homology"/>
<keyword evidence="4 11" id="KW-0812">Transmembrane</keyword>
<dbReference type="Proteomes" id="UP001283361">
    <property type="component" value="Unassembled WGS sequence"/>
</dbReference>
<keyword evidence="5" id="KW-1133">Transmembrane helix</keyword>
<dbReference type="Gene3D" id="2.60.470.10">
    <property type="entry name" value="Acid-sensing ion channels like domains"/>
    <property type="match status" value="1"/>
</dbReference>
<comment type="caution">
    <text evidence="12">The sequence shown here is derived from an EMBL/GenBank/DDBJ whole genome shotgun (WGS) entry which is preliminary data.</text>
</comment>
<dbReference type="InterPro" id="IPR001873">
    <property type="entry name" value="ENaC"/>
</dbReference>
<evidence type="ECO:0000256" key="5">
    <source>
        <dbReference type="ARBA" id="ARBA00022989"/>
    </source>
</evidence>
<dbReference type="PANTHER" id="PTHR11690:SF300">
    <property type="entry name" value="PICKPOCKET PROTEIN 19"/>
    <property type="match status" value="1"/>
</dbReference>
<protein>
    <submittedName>
        <fullName evidence="12">Uncharacterized protein</fullName>
    </submittedName>
</protein>
<keyword evidence="3 11" id="KW-0894">Sodium channel</keyword>
<dbReference type="GO" id="GO:0005886">
    <property type="term" value="C:plasma membrane"/>
    <property type="evidence" value="ECO:0007669"/>
    <property type="project" value="TreeGrafter"/>
</dbReference>
<dbReference type="PRINTS" id="PR01078">
    <property type="entry name" value="AMINACHANNEL"/>
</dbReference>
<dbReference type="GO" id="GO:0015280">
    <property type="term" value="F:ligand-gated sodium channel activity"/>
    <property type="evidence" value="ECO:0007669"/>
    <property type="project" value="TreeGrafter"/>
</dbReference>
<accession>A0AAE0ZIW9</accession>
<evidence type="ECO:0000256" key="6">
    <source>
        <dbReference type="ARBA" id="ARBA00023053"/>
    </source>
</evidence>
<keyword evidence="8" id="KW-0472">Membrane</keyword>
<evidence type="ECO:0000256" key="4">
    <source>
        <dbReference type="ARBA" id="ARBA00022692"/>
    </source>
</evidence>